<dbReference type="AlphaFoldDB" id="A0A7U0GMR1"/>
<evidence type="ECO:0000313" key="2">
    <source>
        <dbReference type="EMBL" id="EAE2899209.1"/>
    </source>
</evidence>
<evidence type="ECO:0000313" key="3">
    <source>
        <dbReference type="Proteomes" id="UP000401273"/>
    </source>
</evidence>
<accession>A0A7U0GMR1</accession>
<reference evidence="1 4" key="1">
    <citation type="submission" date="2018-06" db="EMBL/GenBank/DDBJ databases">
        <authorList>
            <consortium name="GenomeTrakr: Next Generation Sequencing Network for Food Pathogen Tracability"/>
        </authorList>
    </citation>
    <scope>NUCLEOTIDE SEQUENCE [LARGE SCALE GENOMIC DNA]</scope>
    <source>
        <strain evidence="1 4">FDA00008584</strain>
    </source>
</reference>
<evidence type="ECO:0000313" key="4">
    <source>
        <dbReference type="Proteomes" id="UP000403352"/>
    </source>
</evidence>
<dbReference type="Proteomes" id="UP000403352">
    <property type="component" value="Unassembled WGS sequence"/>
</dbReference>
<dbReference type="Proteomes" id="UP000401273">
    <property type="component" value="Unassembled WGS sequence"/>
</dbReference>
<sequence length="77" mass="9011">MIMTEEEAMILLLYKECDSVEFKKFNTNVEEATSFTRLANKPNFESNYDENLGVLNWFTSKHKNIDVVAFLKRGENN</sequence>
<gene>
    <name evidence="2" type="ORF">E1W43_14850</name>
    <name evidence="1" type="ORF">QD52_15175</name>
</gene>
<protein>
    <submittedName>
        <fullName evidence="2">Uncharacterized protein</fullName>
    </submittedName>
</protein>
<dbReference type="EMBL" id="AAALRN010000010">
    <property type="protein sequence ID" value="EAD1186416.1"/>
    <property type="molecule type" value="Genomic_DNA"/>
</dbReference>
<comment type="caution">
    <text evidence="2">The sequence shown here is derived from an EMBL/GenBank/DDBJ whole genome shotgun (WGS) entry which is preliminary data.</text>
</comment>
<name>A0A7U0GMR1_LISMN</name>
<reference evidence="2 3" key="2">
    <citation type="submission" date="2019-03" db="EMBL/GenBank/DDBJ databases">
        <authorList>
            <person name="Ashton P.M."/>
            <person name="Dallman T."/>
            <person name="Nair S."/>
            <person name="De Pinna E."/>
            <person name="Peters T."/>
            <person name="Grant K."/>
        </authorList>
    </citation>
    <scope>NUCLEOTIDE SEQUENCE [LARGE SCALE GENOMIC DNA]</scope>
    <source>
        <strain evidence="2">RL15000271</strain>
    </source>
</reference>
<evidence type="ECO:0000313" key="1">
    <source>
        <dbReference type="EMBL" id="EAD1186416.1"/>
    </source>
</evidence>
<organism evidence="2 3">
    <name type="scientific">Listeria monocytogenes</name>
    <dbReference type="NCBI Taxonomy" id="1639"/>
    <lineage>
        <taxon>Bacteria</taxon>
        <taxon>Bacillati</taxon>
        <taxon>Bacillota</taxon>
        <taxon>Bacilli</taxon>
        <taxon>Bacillales</taxon>
        <taxon>Listeriaceae</taxon>
        <taxon>Listeria</taxon>
    </lineage>
</organism>
<proteinExistence type="predicted"/>
<dbReference type="EMBL" id="AAARLF010000015">
    <property type="protein sequence ID" value="EAE2899209.1"/>
    <property type="molecule type" value="Genomic_DNA"/>
</dbReference>
<dbReference type="RefSeq" id="WP_023548947.1">
    <property type="nucleotide sequence ID" value="NC_021837.1"/>
</dbReference>